<feature type="region of interest" description="Disordered" evidence="1">
    <location>
        <begin position="159"/>
        <end position="232"/>
    </location>
</feature>
<dbReference type="Proteomes" id="UP000546584">
    <property type="component" value="Unassembled WGS sequence"/>
</dbReference>
<dbReference type="RefSeq" id="WP_177027023.1">
    <property type="nucleotide sequence ID" value="NZ_JACAQR010000033.1"/>
</dbReference>
<organism evidence="2 3">
    <name type="scientific">Pseudomonas yamanorum</name>
    <dbReference type="NCBI Taxonomy" id="515393"/>
    <lineage>
        <taxon>Bacteria</taxon>
        <taxon>Pseudomonadati</taxon>
        <taxon>Pseudomonadota</taxon>
        <taxon>Gammaproteobacteria</taxon>
        <taxon>Pseudomonadales</taxon>
        <taxon>Pseudomonadaceae</taxon>
        <taxon>Pseudomonas</taxon>
    </lineage>
</organism>
<dbReference type="EMBL" id="JACAQR010000033">
    <property type="protein sequence ID" value="NWD44893.1"/>
    <property type="molecule type" value="Genomic_DNA"/>
</dbReference>
<feature type="compositionally biased region" description="Basic and acidic residues" evidence="1">
    <location>
        <begin position="159"/>
        <end position="170"/>
    </location>
</feature>
<protein>
    <submittedName>
        <fullName evidence="2">Tail tape measure protein</fullName>
    </submittedName>
</protein>
<gene>
    <name evidence="2" type="ORF">HX826_23735</name>
</gene>
<sequence>MQINYALAFAGQTYDRGLSGDLSPAAEDLTGPASLDAVPAALTDLSLALASASLEINGLTLEQVRLRETLESLNSTLFINGHSLETKTVDVAAGAPKNEQKDPATASDSWVDKGLKAGADIGKDLGSSLLDTVKTRVIGNLVDVTFGRIPGVGKLFKDGGLDKDKDKGGDKQCCPGTTGPLETAAAQLPESVGETVRKKDKARTPGNLKKRRVKLPKPGQTVPRESKATVDGKAADLKPLHLPASANAAPQLNAMGQPLVPFSAKQAAQASTNLPGNSFASYAAPSANRRVARGAGKGLAASLSGAFARLESVGTRRLGPLKYVDTAMDVVQGVRNGDAKAVASGLSTAGGAWAGASAGAAIGTLIFPGVGTAVGGAIGGLLGSEAGTWLGDKLFGPSDRLPSPNTVSKELSSASTDNLQITIAPSIQITGVSLADAQPIIDGVIQALQYQTLPILTDALSVRRNASLTDLRGYA</sequence>
<dbReference type="AlphaFoldDB" id="A0AAJ3H7U5"/>
<name>A0AAJ3H7U5_9PSED</name>
<comment type="caution">
    <text evidence="2">The sequence shown here is derived from an EMBL/GenBank/DDBJ whole genome shotgun (WGS) entry which is preliminary data.</text>
</comment>
<reference evidence="2 3" key="1">
    <citation type="submission" date="2020-04" db="EMBL/GenBank/DDBJ databases">
        <title>Molecular characterization of pseudomonads from Agaricus bisporus reveal novel blotch 2 pathogens in Western Europe.</title>
        <authorList>
            <person name="Taparia T."/>
            <person name="Krijger M."/>
            <person name="Haynes E."/>
            <person name="Elpinstone J.G."/>
            <person name="Noble R."/>
            <person name="Van Der Wolf J."/>
        </authorList>
    </citation>
    <scope>NUCLEOTIDE SEQUENCE [LARGE SCALE GENOMIC DNA]</scope>
    <source>
        <strain evidence="2 3">IPO3753</strain>
    </source>
</reference>
<evidence type="ECO:0000313" key="3">
    <source>
        <dbReference type="Proteomes" id="UP000546584"/>
    </source>
</evidence>
<accession>A0AAJ3H7U5</accession>
<proteinExistence type="predicted"/>
<evidence type="ECO:0000313" key="2">
    <source>
        <dbReference type="EMBL" id="NWD44893.1"/>
    </source>
</evidence>
<evidence type="ECO:0000256" key="1">
    <source>
        <dbReference type="SAM" id="MobiDB-lite"/>
    </source>
</evidence>